<protein>
    <submittedName>
        <fullName evidence="1">Uncharacterized protein</fullName>
    </submittedName>
</protein>
<sequence length="145" mass="16017">MCSVLLTFILISVPSCVQATVTLRQPGSIQLTPSETLRLTCSVSGYSLSASGNAVSWVRQLPGKGLEWLCILYWNNDKRYLDSLRNRLTISIDSSRSPVSLEMRAMEAGDTGTYYCATRSQCTKVARNPYKYQQQGDSAHPEAEG</sequence>
<dbReference type="Proteomes" id="UP000827872">
    <property type="component" value="Linkage Group LG15"/>
</dbReference>
<gene>
    <name evidence="1" type="ORF">K3G42_010187</name>
</gene>
<evidence type="ECO:0000313" key="1">
    <source>
        <dbReference type="EMBL" id="KAH7996699.1"/>
    </source>
</evidence>
<name>A0ACB8EUS2_9SAUR</name>
<comment type="caution">
    <text evidence="1">The sequence shown here is derived from an EMBL/GenBank/DDBJ whole genome shotgun (WGS) entry which is preliminary data.</text>
</comment>
<keyword evidence="2" id="KW-1185">Reference proteome</keyword>
<organism evidence="1 2">
    <name type="scientific">Sphaerodactylus townsendi</name>
    <dbReference type="NCBI Taxonomy" id="933632"/>
    <lineage>
        <taxon>Eukaryota</taxon>
        <taxon>Metazoa</taxon>
        <taxon>Chordata</taxon>
        <taxon>Craniata</taxon>
        <taxon>Vertebrata</taxon>
        <taxon>Euteleostomi</taxon>
        <taxon>Lepidosauria</taxon>
        <taxon>Squamata</taxon>
        <taxon>Bifurcata</taxon>
        <taxon>Gekkota</taxon>
        <taxon>Sphaerodactylidae</taxon>
        <taxon>Sphaerodactylus</taxon>
    </lineage>
</organism>
<proteinExistence type="predicted"/>
<reference evidence="1" key="1">
    <citation type="submission" date="2021-08" db="EMBL/GenBank/DDBJ databases">
        <title>The first chromosome-level gecko genome reveals the dynamic sex chromosomes of Neotropical dwarf geckos (Sphaerodactylidae: Sphaerodactylus).</title>
        <authorList>
            <person name="Pinto B.J."/>
            <person name="Keating S.E."/>
            <person name="Gamble T."/>
        </authorList>
    </citation>
    <scope>NUCLEOTIDE SEQUENCE</scope>
    <source>
        <strain evidence="1">TG3544</strain>
    </source>
</reference>
<evidence type="ECO:0000313" key="2">
    <source>
        <dbReference type="Proteomes" id="UP000827872"/>
    </source>
</evidence>
<accession>A0ACB8EUS2</accession>
<dbReference type="EMBL" id="CM037628">
    <property type="protein sequence ID" value="KAH7996699.1"/>
    <property type="molecule type" value="Genomic_DNA"/>
</dbReference>